<proteinExistence type="predicted"/>
<accession>A0A4P9VUS4</accession>
<evidence type="ECO:0000313" key="3">
    <source>
        <dbReference type="Proteomes" id="UP000269721"/>
    </source>
</evidence>
<dbReference type="EMBL" id="ML002000">
    <property type="protein sequence ID" value="RKO82852.1"/>
    <property type="molecule type" value="Genomic_DNA"/>
</dbReference>
<keyword evidence="1" id="KW-0732">Signal</keyword>
<dbReference type="Proteomes" id="UP000269721">
    <property type="component" value="Unassembled WGS sequence"/>
</dbReference>
<name>A0A4P9VUS4_9FUNG</name>
<feature type="signal peptide" evidence="1">
    <location>
        <begin position="1"/>
        <end position="18"/>
    </location>
</feature>
<organism evidence="2 3">
    <name type="scientific">Blyttiomyces helicus</name>
    <dbReference type="NCBI Taxonomy" id="388810"/>
    <lineage>
        <taxon>Eukaryota</taxon>
        <taxon>Fungi</taxon>
        <taxon>Fungi incertae sedis</taxon>
        <taxon>Chytridiomycota</taxon>
        <taxon>Chytridiomycota incertae sedis</taxon>
        <taxon>Chytridiomycetes</taxon>
        <taxon>Chytridiomycetes incertae sedis</taxon>
        <taxon>Blyttiomyces</taxon>
    </lineage>
</organism>
<protein>
    <submittedName>
        <fullName evidence="2">Uncharacterized protein</fullName>
    </submittedName>
</protein>
<evidence type="ECO:0000313" key="2">
    <source>
        <dbReference type="EMBL" id="RKO82852.1"/>
    </source>
</evidence>
<reference evidence="3" key="1">
    <citation type="journal article" date="2018" name="Nat. Microbiol.">
        <title>Leveraging single-cell genomics to expand the fungal tree of life.</title>
        <authorList>
            <person name="Ahrendt S.R."/>
            <person name="Quandt C.A."/>
            <person name="Ciobanu D."/>
            <person name="Clum A."/>
            <person name="Salamov A."/>
            <person name="Andreopoulos B."/>
            <person name="Cheng J.F."/>
            <person name="Woyke T."/>
            <person name="Pelin A."/>
            <person name="Henrissat B."/>
            <person name="Reynolds N.K."/>
            <person name="Benny G.L."/>
            <person name="Smith M.E."/>
            <person name="James T.Y."/>
            <person name="Grigoriev I.V."/>
        </authorList>
    </citation>
    <scope>NUCLEOTIDE SEQUENCE [LARGE SCALE GENOMIC DNA]</scope>
</reference>
<feature type="chain" id="PRO_5020830461" evidence="1">
    <location>
        <begin position="19"/>
        <end position="129"/>
    </location>
</feature>
<keyword evidence="3" id="KW-1185">Reference proteome</keyword>
<sequence>MPLLAFPGLLSHFPMTLSLVRFVLDPLLLAPFQENMRRKSWLKLASEELRLDHPHILRLQSSPLWPSPTSRTYIPPPIAIPLAPLILTLPALPDLGPRSLAQPALILPSMPTFAQTRPAAGGSLRPLYL</sequence>
<evidence type="ECO:0000256" key="1">
    <source>
        <dbReference type="SAM" id="SignalP"/>
    </source>
</evidence>
<dbReference type="AlphaFoldDB" id="A0A4P9VUS4"/>
<gene>
    <name evidence="2" type="ORF">BDK51DRAFT_36893</name>
</gene>